<protein>
    <submittedName>
        <fullName evidence="1">Uncharacterized protein</fullName>
    </submittedName>
</protein>
<evidence type="ECO:0000313" key="1">
    <source>
        <dbReference type="EMBL" id="SNR17348.1"/>
    </source>
</evidence>
<sequence length="153" mass="18240">MNYNLTSLKENSYFKSKSYFNEKDSITLEFNVYNLEEEPLKNVMIYYLNEQKEFVDANEDKDGNRTLVLKKGHYKDKVEVFIDGEFLDKQILVLRADRNYILEIYMSNSESQGFYHPKAIKGDIQAYKILNFEDNFIELKNTEVNFKLIKNKN</sequence>
<proteinExistence type="predicted"/>
<dbReference type="EMBL" id="LT899436">
    <property type="protein sequence ID" value="SNR17348.1"/>
    <property type="molecule type" value="Genomic_DNA"/>
</dbReference>
<reference evidence="1 2" key="1">
    <citation type="submission" date="2017-07" db="EMBL/GenBank/DDBJ databases">
        <authorList>
            <person name="Sun Z.S."/>
            <person name="Albrecht U."/>
            <person name="Echele G."/>
            <person name="Lee C.C."/>
        </authorList>
    </citation>
    <scope>NUCLEOTIDE SEQUENCE [LARGE SCALE GENOMIC DNA]</scope>
    <source>
        <strain evidence="2">type strain: KCTC 22618</strain>
    </source>
</reference>
<dbReference type="RefSeq" id="WP_095074466.1">
    <property type="nucleotide sequence ID" value="NZ_LT899436.1"/>
</dbReference>
<name>A0A238UFJ5_9FLAO</name>
<evidence type="ECO:0000313" key="2">
    <source>
        <dbReference type="Proteomes" id="UP000215214"/>
    </source>
</evidence>
<dbReference type="AlphaFoldDB" id="A0A238UFJ5"/>
<dbReference type="OrthoDB" id="825758at2"/>
<keyword evidence="2" id="KW-1185">Reference proteome</keyword>
<organism evidence="1 2">
    <name type="scientific">Tenacibaculum jejuense</name>
    <dbReference type="NCBI Taxonomy" id="584609"/>
    <lineage>
        <taxon>Bacteria</taxon>
        <taxon>Pseudomonadati</taxon>
        <taxon>Bacteroidota</taxon>
        <taxon>Flavobacteriia</taxon>
        <taxon>Flavobacteriales</taxon>
        <taxon>Flavobacteriaceae</taxon>
        <taxon>Tenacibaculum</taxon>
    </lineage>
</organism>
<dbReference type="Proteomes" id="UP000215214">
    <property type="component" value="Chromosome TJEJU"/>
</dbReference>
<dbReference type="KEGG" id="tje:TJEJU_3710"/>
<gene>
    <name evidence="1" type="ORF">TJEJU_3710</name>
</gene>
<accession>A0A238UFJ5</accession>